<accession>A0A803FUB2</accession>
<keyword evidence="3 5" id="KW-0687">Ribonucleoprotein</keyword>
<evidence type="ECO:0000256" key="2">
    <source>
        <dbReference type="ARBA" id="ARBA00022980"/>
    </source>
</evidence>
<evidence type="ECO:0000313" key="6">
    <source>
        <dbReference type="EMBL" id="VFP88711.1"/>
    </source>
</evidence>
<dbReference type="PROSITE" id="PS00579">
    <property type="entry name" value="RIBOSOMAL_L29"/>
    <property type="match status" value="1"/>
</dbReference>
<evidence type="ECO:0000256" key="5">
    <source>
        <dbReference type="HAMAP-Rule" id="MF_00374"/>
    </source>
</evidence>
<protein>
    <recommendedName>
        <fullName evidence="4 5">Large ribosomal subunit protein uL29</fullName>
    </recommendedName>
</protein>
<dbReference type="GO" id="GO:0003735">
    <property type="term" value="F:structural constituent of ribosome"/>
    <property type="evidence" value="ECO:0007669"/>
    <property type="project" value="InterPro"/>
</dbReference>
<dbReference type="EMBL" id="LR217739">
    <property type="protein sequence ID" value="VFP88711.1"/>
    <property type="molecule type" value="Genomic_DNA"/>
</dbReference>
<dbReference type="OrthoDB" id="9815192at2"/>
<dbReference type="InterPro" id="IPR001854">
    <property type="entry name" value="Ribosomal_uL29"/>
</dbReference>
<comment type="similarity">
    <text evidence="1 5">Belongs to the universal ribosomal protein uL29 family.</text>
</comment>
<dbReference type="GO" id="GO:0006412">
    <property type="term" value="P:translation"/>
    <property type="evidence" value="ECO:0007669"/>
    <property type="project" value="UniProtKB-UniRule"/>
</dbReference>
<reference evidence="6 7" key="1">
    <citation type="submission" date="2019-02" db="EMBL/GenBank/DDBJ databases">
        <authorList>
            <person name="Manzano-Marin A."/>
            <person name="Manzano-Marin A."/>
        </authorList>
    </citation>
    <scope>NUCLEOTIDE SEQUENCE [LARGE SCALE GENOMIC DNA]</scope>
    <source>
        <strain evidence="6 7">BuCipiceae</strain>
    </source>
</reference>
<sequence length="65" mass="7724">MNMIIEKNILQKDLEEKLLGLLKEQFNIRLQLASGKLKKTHLIRKVRKDIARIKTLLMDRINNKL</sequence>
<gene>
    <name evidence="5 6" type="primary">rpmC</name>
    <name evidence="6" type="ORF">BUCIPICE3303_343</name>
</gene>
<dbReference type="Proteomes" id="UP000294455">
    <property type="component" value="Chromosome"/>
</dbReference>
<dbReference type="HAMAP" id="MF_00374">
    <property type="entry name" value="Ribosomal_uL29"/>
    <property type="match status" value="1"/>
</dbReference>
<dbReference type="InterPro" id="IPR018254">
    <property type="entry name" value="Ribosomal_uL29_CS"/>
</dbReference>
<dbReference type="Gene3D" id="6.10.140.1970">
    <property type="match status" value="1"/>
</dbReference>
<keyword evidence="2 5" id="KW-0689">Ribosomal protein</keyword>
<organism evidence="6 7">
    <name type="scientific">Buchnera aphidicola</name>
    <name type="common">Cinara piceae</name>
    <dbReference type="NCBI Taxonomy" id="1660043"/>
    <lineage>
        <taxon>Bacteria</taxon>
        <taxon>Pseudomonadati</taxon>
        <taxon>Pseudomonadota</taxon>
        <taxon>Gammaproteobacteria</taxon>
        <taxon>Enterobacterales</taxon>
        <taxon>Erwiniaceae</taxon>
        <taxon>Buchnera</taxon>
    </lineage>
</organism>
<dbReference type="PANTHER" id="PTHR10916:SF0">
    <property type="entry name" value="LARGE RIBOSOMAL SUBUNIT PROTEIN UL29C"/>
    <property type="match status" value="1"/>
</dbReference>
<dbReference type="SUPFAM" id="SSF46561">
    <property type="entry name" value="Ribosomal protein L29 (L29p)"/>
    <property type="match status" value="1"/>
</dbReference>
<proteinExistence type="inferred from homology"/>
<evidence type="ECO:0000256" key="3">
    <source>
        <dbReference type="ARBA" id="ARBA00023274"/>
    </source>
</evidence>
<evidence type="ECO:0000256" key="4">
    <source>
        <dbReference type="ARBA" id="ARBA00035204"/>
    </source>
</evidence>
<dbReference type="InterPro" id="IPR050063">
    <property type="entry name" value="Ribosomal_protein_uL29"/>
</dbReference>
<dbReference type="NCBIfam" id="TIGR00012">
    <property type="entry name" value="L29"/>
    <property type="match status" value="1"/>
</dbReference>
<dbReference type="AlphaFoldDB" id="A0A803FUB2"/>
<dbReference type="GO" id="GO:0022625">
    <property type="term" value="C:cytosolic large ribosomal subunit"/>
    <property type="evidence" value="ECO:0007669"/>
    <property type="project" value="TreeGrafter"/>
</dbReference>
<dbReference type="Pfam" id="PF00831">
    <property type="entry name" value="Ribosomal_L29"/>
    <property type="match status" value="1"/>
</dbReference>
<dbReference type="InterPro" id="IPR036049">
    <property type="entry name" value="Ribosomal_uL29_sf"/>
</dbReference>
<dbReference type="PANTHER" id="PTHR10916">
    <property type="entry name" value="60S RIBOSOMAL PROTEIN L35/50S RIBOSOMAL PROTEIN L29"/>
    <property type="match status" value="1"/>
</dbReference>
<evidence type="ECO:0000313" key="7">
    <source>
        <dbReference type="Proteomes" id="UP000294455"/>
    </source>
</evidence>
<evidence type="ECO:0000256" key="1">
    <source>
        <dbReference type="ARBA" id="ARBA00009254"/>
    </source>
</evidence>
<name>A0A803FUB2_9GAMM</name>
<dbReference type="RefSeq" id="WP_154049384.1">
    <property type="nucleotide sequence ID" value="NZ_LR217739.1"/>
</dbReference>